<evidence type="ECO:0000313" key="1">
    <source>
        <dbReference type="EMBL" id="MBB6068501.1"/>
    </source>
</evidence>
<evidence type="ECO:0000313" key="2">
    <source>
        <dbReference type="Proteomes" id="UP000582837"/>
    </source>
</evidence>
<proteinExistence type="predicted"/>
<accession>A0A841GIN7</accession>
<gene>
    <name evidence="1" type="ORF">HNQ61_000112</name>
</gene>
<dbReference type="Proteomes" id="UP000582837">
    <property type="component" value="Unassembled WGS sequence"/>
</dbReference>
<dbReference type="EMBL" id="JACHIA010000001">
    <property type="protein sequence ID" value="MBB6068501.1"/>
    <property type="molecule type" value="Genomic_DNA"/>
</dbReference>
<dbReference type="AlphaFoldDB" id="A0A841GIN7"/>
<keyword evidence="2" id="KW-1185">Reference proteome</keyword>
<organism evidence="1 2">
    <name type="scientific">Longimicrobium terrae</name>
    <dbReference type="NCBI Taxonomy" id="1639882"/>
    <lineage>
        <taxon>Bacteria</taxon>
        <taxon>Pseudomonadati</taxon>
        <taxon>Gemmatimonadota</taxon>
        <taxon>Longimicrobiia</taxon>
        <taxon>Longimicrobiales</taxon>
        <taxon>Longimicrobiaceae</taxon>
        <taxon>Longimicrobium</taxon>
    </lineage>
</organism>
<comment type="caution">
    <text evidence="1">The sequence shown here is derived from an EMBL/GenBank/DDBJ whole genome shotgun (WGS) entry which is preliminary data.</text>
</comment>
<dbReference type="RefSeq" id="WP_170030638.1">
    <property type="nucleotide sequence ID" value="NZ_JABDTL010000001.1"/>
</dbReference>
<sequence length="156" mass="16017">MPSARAPERYVNPSVLAGGHPMTLLVVRGNSGAEQRVASGLSAAGVDARTGAFTPAALRDGVVDRLSAGETAAELGLPAMTGDLVIARLSFDPVQNTMDDLMMTHASLAVQIVSLSGGTTKSRVFRARGAGFNESAALQQAESRVVQDLAEALASP</sequence>
<protein>
    <submittedName>
        <fullName evidence="1">Uncharacterized protein</fullName>
    </submittedName>
</protein>
<name>A0A841GIN7_9BACT</name>
<reference evidence="1 2" key="1">
    <citation type="submission" date="2020-08" db="EMBL/GenBank/DDBJ databases">
        <title>Genomic Encyclopedia of Type Strains, Phase IV (KMG-IV): sequencing the most valuable type-strain genomes for metagenomic binning, comparative biology and taxonomic classification.</title>
        <authorList>
            <person name="Goeker M."/>
        </authorList>
    </citation>
    <scope>NUCLEOTIDE SEQUENCE [LARGE SCALE GENOMIC DNA]</scope>
    <source>
        <strain evidence="1 2">DSM 29007</strain>
    </source>
</reference>